<name>A0AAU8KWD9_9VIRU</name>
<evidence type="ECO:0000313" key="1">
    <source>
        <dbReference type="EMBL" id="XCN27843.1"/>
    </source>
</evidence>
<sequence>MEPTIKQLQDTIAQLNEALVHWDCVVTTNGERVQLPITKKVVKANRGLCFVFFLTYSDWFVEEMWDQLKNPEGNRIFPVGGEEEFYGDSNRWSNPKRKALAERCIPYLQAKLEAALIKEGDACS</sequence>
<gene>
    <name evidence="1" type="ORF">ORXJVWJA_CDS0010</name>
</gene>
<accession>A0AAU8KWD9</accession>
<reference evidence="1" key="1">
    <citation type="submission" date="2024-05" db="EMBL/GenBank/DDBJ databases">
        <title>Complete Genome Sequences of 14 Acinetobacter baumannii phages isolated in Kenya.</title>
        <authorList>
            <person name="Mwai F."/>
            <person name="Kigen C."/>
            <person name="Makobe C."/>
            <person name="Georges M."/>
            <person name="Mutai I."/>
            <person name="Odoyo E."/>
            <person name="Gachoya M."/>
            <person name="Musila L."/>
        </authorList>
    </citation>
    <scope>NUCLEOTIDE SEQUENCE</scope>
</reference>
<proteinExistence type="predicted"/>
<organism evidence="1">
    <name type="scientific">Acinetobacter phage vB_Ab_164_KEN_03</name>
    <dbReference type="NCBI Taxonomy" id="3143022"/>
    <lineage>
        <taxon>Viruses</taxon>
    </lineage>
</organism>
<protein>
    <submittedName>
        <fullName evidence="1">Uncharacterized protein</fullName>
    </submittedName>
</protein>
<dbReference type="EMBL" id="PP841139">
    <property type="protein sequence ID" value="XCN27843.1"/>
    <property type="molecule type" value="Genomic_DNA"/>
</dbReference>